<dbReference type="Pfam" id="PF13577">
    <property type="entry name" value="SnoaL_4"/>
    <property type="match status" value="1"/>
</dbReference>
<dbReference type="RefSeq" id="WP_062974924.1">
    <property type="nucleotide sequence ID" value="NZ_JAAXOT010000013.1"/>
</dbReference>
<dbReference type="InterPro" id="IPR037401">
    <property type="entry name" value="SnoaL-like"/>
</dbReference>
<dbReference type="SUPFAM" id="SSF54427">
    <property type="entry name" value="NTF2-like"/>
    <property type="match status" value="1"/>
</dbReference>
<dbReference type="Gene3D" id="3.10.450.50">
    <property type="match status" value="1"/>
</dbReference>
<feature type="domain" description="SnoaL-like" evidence="1">
    <location>
        <begin position="12"/>
        <end position="134"/>
    </location>
</feature>
<organism evidence="2 3">
    <name type="scientific">Nocardia flavorosea</name>
    <dbReference type="NCBI Taxonomy" id="53429"/>
    <lineage>
        <taxon>Bacteria</taxon>
        <taxon>Bacillati</taxon>
        <taxon>Actinomycetota</taxon>
        <taxon>Actinomycetes</taxon>
        <taxon>Mycobacteriales</taxon>
        <taxon>Nocardiaceae</taxon>
        <taxon>Nocardia</taxon>
    </lineage>
</organism>
<name>A0A846YNH5_9NOCA</name>
<gene>
    <name evidence="2" type="ORF">HGA15_23190</name>
</gene>
<dbReference type="InterPro" id="IPR032710">
    <property type="entry name" value="NTF2-like_dom_sf"/>
</dbReference>
<sequence length="144" mass="16145">MRNESGLVVDDETRRAIEALSTEYSWLVDHGHADRAADLFTSDAVMSVAGSEVSGIVAIRRHLEQRARSQDILSRHVVSNIRLTREAAGQVRGTIIMTIYRKTGEAERPQVIIGDVDDVYRLETDGRWRLAQRTLTPAFVVDGR</sequence>
<keyword evidence="3" id="KW-1185">Reference proteome</keyword>
<dbReference type="InterPro" id="IPR011944">
    <property type="entry name" value="Steroid_delta5-4_isomerase"/>
</dbReference>
<evidence type="ECO:0000259" key="1">
    <source>
        <dbReference type="Pfam" id="PF13577"/>
    </source>
</evidence>
<reference evidence="2 3" key="1">
    <citation type="submission" date="2020-04" db="EMBL/GenBank/DDBJ databases">
        <title>MicrobeNet Type strains.</title>
        <authorList>
            <person name="Nicholson A.C."/>
        </authorList>
    </citation>
    <scope>NUCLEOTIDE SEQUENCE [LARGE SCALE GENOMIC DNA]</scope>
    <source>
        <strain evidence="2 3">JCM 3332</strain>
    </source>
</reference>
<protein>
    <submittedName>
        <fullName evidence="2">SgcJ/EcaC family oxidoreductase</fullName>
    </submittedName>
</protein>
<dbReference type="EMBL" id="JAAXOT010000013">
    <property type="protein sequence ID" value="NKY59002.1"/>
    <property type="molecule type" value="Genomic_DNA"/>
</dbReference>
<accession>A0A846YNH5</accession>
<proteinExistence type="predicted"/>
<dbReference type="NCBIfam" id="TIGR02246">
    <property type="entry name" value="SgcJ/EcaC family oxidoreductase"/>
    <property type="match status" value="1"/>
</dbReference>
<evidence type="ECO:0000313" key="2">
    <source>
        <dbReference type="EMBL" id="NKY59002.1"/>
    </source>
</evidence>
<comment type="caution">
    <text evidence="2">The sequence shown here is derived from an EMBL/GenBank/DDBJ whole genome shotgun (WGS) entry which is preliminary data.</text>
</comment>
<evidence type="ECO:0000313" key="3">
    <source>
        <dbReference type="Proteomes" id="UP000570678"/>
    </source>
</evidence>
<dbReference type="Proteomes" id="UP000570678">
    <property type="component" value="Unassembled WGS sequence"/>
</dbReference>
<dbReference type="AlphaFoldDB" id="A0A846YNH5"/>